<protein>
    <recommendedName>
        <fullName evidence="1">CSD domain-containing protein</fullName>
    </recommendedName>
</protein>
<dbReference type="InterPro" id="IPR012340">
    <property type="entry name" value="NA-bd_OB-fold"/>
</dbReference>
<dbReference type="Gene3D" id="2.40.50.140">
    <property type="entry name" value="Nucleic acid-binding proteins"/>
    <property type="match status" value="1"/>
</dbReference>
<dbReference type="InterPro" id="IPR011129">
    <property type="entry name" value="CSD"/>
</dbReference>
<proteinExistence type="predicted"/>
<evidence type="ECO:0000313" key="3">
    <source>
        <dbReference type="Proteomes" id="UP001189429"/>
    </source>
</evidence>
<accession>A0ABN9SEE1</accession>
<dbReference type="Pfam" id="PF00313">
    <property type="entry name" value="CSD"/>
    <property type="match status" value="1"/>
</dbReference>
<sequence length="217" mass="23751">MAAAQATNTVGAPAREVGMAAAQADEGLFEGLADGQADGVGCFGQLSDSGRYARMVALQQQMGLVAHVPADVAARAERPGGSTPKGFYEATPLDPKKRIRGTVLSWDSDRCFGFIKAVECKKAYGKDAFFHQSELVDSERPGIKASVTQKFDIDEGEEVIFNVELDKGKPRAREVEFLRKELRERVSQLARSENADLLKSKKLRQIETQGKMTGHYR</sequence>
<organism evidence="2 3">
    <name type="scientific">Prorocentrum cordatum</name>
    <dbReference type="NCBI Taxonomy" id="2364126"/>
    <lineage>
        <taxon>Eukaryota</taxon>
        <taxon>Sar</taxon>
        <taxon>Alveolata</taxon>
        <taxon>Dinophyceae</taxon>
        <taxon>Prorocentrales</taxon>
        <taxon>Prorocentraceae</taxon>
        <taxon>Prorocentrum</taxon>
    </lineage>
</organism>
<keyword evidence="3" id="KW-1185">Reference proteome</keyword>
<comment type="caution">
    <text evidence="2">The sequence shown here is derived from an EMBL/GenBank/DDBJ whole genome shotgun (WGS) entry which is preliminary data.</text>
</comment>
<evidence type="ECO:0000259" key="1">
    <source>
        <dbReference type="PROSITE" id="PS51857"/>
    </source>
</evidence>
<name>A0ABN9SEE1_9DINO</name>
<dbReference type="EMBL" id="CAUYUJ010010695">
    <property type="protein sequence ID" value="CAK0830047.1"/>
    <property type="molecule type" value="Genomic_DNA"/>
</dbReference>
<dbReference type="SUPFAM" id="SSF50249">
    <property type="entry name" value="Nucleic acid-binding proteins"/>
    <property type="match status" value="1"/>
</dbReference>
<dbReference type="Proteomes" id="UP001189429">
    <property type="component" value="Unassembled WGS sequence"/>
</dbReference>
<reference evidence="2" key="1">
    <citation type="submission" date="2023-10" db="EMBL/GenBank/DDBJ databases">
        <authorList>
            <person name="Chen Y."/>
            <person name="Shah S."/>
            <person name="Dougan E. K."/>
            <person name="Thang M."/>
            <person name="Chan C."/>
        </authorList>
    </citation>
    <scope>NUCLEOTIDE SEQUENCE [LARGE SCALE GENOMIC DNA]</scope>
</reference>
<dbReference type="InterPro" id="IPR002059">
    <property type="entry name" value="CSP_DNA-bd"/>
</dbReference>
<dbReference type="SMART" id="SM00357">
    <property type="entry name" value="CSP"/>
    <property type="match status" value="1"/>
</dbReference>
<gene>
    <name evidence="2" type="ORF">PCOR1329_LOCUS28792</name>
</gene>
<feature type="domain" description="CSD" evidence="1">
    <location>
        <begin position="98"/>
        <end position="177"/>
    </location>
</feature>
<evidence type="ECO:0000313" key="2">
    <source>
        <dbReference type="EMBL" id="CAK0830047.1"/>
    </source>
</evidence>
<dbReference type="PROSITE" id="PS51857">
    <property type="entry name" value="CSD_2"/>
    <property type="match status" value="1"/>
</dbReference>